<protein>
    <recommendedName>
        <fullName evidence="8">BRCT domain-containing protein</fullName>
    </recommendedName>
</protein>
<reference evidence="9" key="2">
    <citation type="submission" date="2023-05" db="EMBL/GenBank/DDBJ databases">
        <authorList>
            <consortium name="Lawrence Berkeley National Laboratory"/>
            <person name="Steindorff A."/>
            <person name="Hensen N."/>
            <person name="Bonometti L."/>
            <person name="Westerberg I."/>
            <person name="Brannstrom I.O."/>
            <person name="Guillou S."/>
            <person name="Cros-Aarteil S."/>
            <person name="Calhoun S."/>
            <person name="Haridas S."/>
            <person name="Kuo A."/>
            <person name="Mondo S."/>
            <person name="Pangilinan J."/>
            <person name="Riley R."/>
            <person name="Labutti K."/>
            <person name="Andreopoulos B."/>
            <person name="Lipzen A."/>
            <person name="Chen C."/>
            <person name="Yanf M."/>
            <person name="Daum C."/>
            <person name="Ng V."/>
            <person name="Clum A."/>
            <person name="Ohm R."/>
            <person name="Martin F."/>
            <person name="Silar P."/>
            <person name="Natvig D."/>
            <person name="Lalanne C."/>
            <person name="Gautier V."/>
            <person name="Ament-Velasquez S.L."/>
            <person name="Kruys A."/>
            <person name="Hutchinson M.I."/>
            <person name="Powell A.J."/>
            <person name="Barry K."/>
            <person name="Miller A.N."/>
            <person name="Grigoriev I.V."/>
            <person name="Debuchy R."/>
            <person name="Gladieux P."/>
            <person name="Thoren M.H."/>
            <person name="Johannesson H."/>
        </authorList>
    </citation>
    <scope>NUCLEOTIDE SEQUENCE</scope>
    <source>
        <strain evidence="9">CBS 731.68</strain>
    </source>
</reference>
<organism evidence="9 10">
    <name type="scientific">Parathielavia appendiculata</name>
    <dbReference type="NCBI Taxonomy" id="2587402"/>
    <lineage>
        <taxon>Eukaryota</taxon>
        <taxon>Fungi</taxon>
        <taxon>Dikarya</taxon>
        <taxon>Ascomycota</taxon>
        <taxon>Pezizomycotina</taxon>
        <taxon>Sordariomycetes</taxon>
        <taxon>Sordariomycetidae</taxon>
        <taxon>Sordariales</taxon>
        <taxon>Chaetomiaceae</taxon>
        <taxon>Parathielavia</taxon>
    </lineage>
</organism>
<dbReference type="FunFam" id="3.40.50.10190:FF:000001">
    <property type="entry name" value="Replication factor C subunit 1"/>
    <property type="match status" value="1"/>
</dbReference>
<feature type="compositionally biased region" description="Basic and acidic residues" evidence="7">
    <location>
        <begin position="568"/>
        <end position="579"/>
    </location>
</feature>
<feature type="domain" description="BRCT" evidence="8">
    <location>
        <begin position="342"/>
        <end position="420"/>
    </location>
</feature>
<evidence type="ECO:0000259" key="8">
    <source>
        <dbReference type="PROSITE" id="PS50172"/>
    </source>
</evidence>
<feature type="compositionally biased region" description="Polar residues" evidence="7">
    <location>
        <begin position="593"/>
        <end position="602"/>
    </location>
</feature>
<dbReference type="RefSeq" id="XP_062648367.1">
    <property type="nucleotide sequence ID" value="XM_062797028.1"/>
</dbReference>
<gene>
    <name evidence="9" type="ORF">N657DRAFT_690096</name>
</gene>
<reference evidence="9" key="1">
    <citation type="journal article" date="2023" name="Mol. Phylogenet. Evol.">
        <title>Genome-scale phylogeny and comparative genomics of the fungal order Sordariales.</title>
        <authorList>
            <person name="Hensen N."/>
            <person name="Bonometti L."/>
            <person name="Westerberg I."/>
            <person name="Brannstrom I.O."/>
            <person name="Guillou S."/>
            <person name="Cros-Aarteil S."/>
            <person name="Calhoun S."/>
            <person name="Haridas S."/>
            <person name="Kuo A."/>
            <person name="Mondo S."/>
            <person name="Pangilinan J."/>
            <person name="Riley R."/>
            <person name="LaButti K."/>
            <person name="Andreopoulos B."/>
            <person name="Lipzen A."/>
            <person name="Chen C."/>
            <person name="Yan M."/>
            <person name="Daum C."/>
            <person name="Ng V."/>
            <person name="Clum A."/>
            <person name="Steindorff A."/>
            <person name="Ohm R.A."/>
            <person name="Martin F."/>
            <person name="Silar P."/>
            <person name="Natvig D.O."/>
            <person name="Lalanne C."/>
            <person name="Gautier V."/>
            <person name="Ament-Velasquez S.L."/>
            <person name="Kruys A."/>
            <person name="Hutchinson M.I."/>
            <person name="Powell A.J."/>
            <person name="Barry K."/>
            <person name="Miller A.N."/>
            <person name="Grigoriev I.V."/>
            <person name="Debuchy R."/>
            <person name="Gladieux P."/>
            <person name="Hiltunen Thoren M."/>
            <person name="Johannesson H."/>
        </authorList>
    </citation>
    <scope>NUCLEOTIDE SEQUENCE</scope>
    <source>
        <strain evidence="9">CBS 731.68</strain>
    </source>
</reference>
<dbReference type="GO" id="GO:0006260">
    <property type="term" value="P:DNA replication"/>
    <property type="evidence" value="ECO:0007669"/>
    <property type="project" value="UniProtKB-KW"/>
</dbReference>
<accession>A0AAN6Z464</accession>
<comment type="subcellular location">
    <subcellularLocation>
        <location evidence="1">Nucleus</location>
    </subcellularLocation>
</comment>
<evidence type="ECO:0000313" key="9">
    <source>
        <dbReference type="EMBL" id="KAK4124596.1"/>
    </source>
</evidence>
<dbReference type="EMBL" id="MU853227">
    <property type="protein sequence ID" value="KAK4124596.1"/>
    <property type="molecule type" value="Genomic_DNA"/>
</dbReference>
<comment type="similarity">
    <text evidence="2">Belongs to the activator 1 large subunit family.</text>
</comment>
<dbReference type="SMART" id="SM00292">
    <property type="entry name" value="BRCT"/>
    <property type="match status" value="1"/>
</dbReference>
<dbReference type="GO" id="GO:0005634">
    <property type="term" value="C:nucleus"/>
    <property type="evidence" value="ECO:0007669"/>
    <property type="project" value="UniProtKB-SubCell"/>
</dbReference>
<dbReference type="GeneID" id="87833796"/>
<dbReference type="GO" id="GO:0005524">
    <property type="term" value="F:ATP binding"/>
    <property type="evidence" value="ECO:0007669"/>
    <property type="project" value="UniProtKB-KW"/>
</dbReference>
<evidence type="ECO:0000313" key="10">
    <source>
        <dbReference type="Proteomes" id="UP001302602"/>
    </source>
</evidence>
<comment type="caution">
    <text evidence="9">The sequence shown here is derived from an EMBL/GenBank/DDBJ whole genome shotgun (WGS) entry which is preliminary data.</text>
</comment>
<dbReference type="Gene3D" id="3.40.50.10190">
    <property type="entry name" value="BRCT domain"/>
    <property type="match status" value="1"/>
</dbReference>
<dbReference type="InterPro" id="IPR001357">
    <property type="entry name" value="BRCT_dom"/>
</dbReference>
<name>A0AAN6Z464_9PEZI</name>
<evidence type="ECO:0000256" key="5">
    <source>
        <dbReference type="ARBA" id="ARBA00022840"/>
    </source>
</evidence>
<proteinExistence type="inferred from homology"/>
<keyword evidence="5" id="KW-0067">ATP-binding</keyword>
<dbReference type="Proteomes" id="UP001302602">
    <property type="component" value="Unassembled WGS sequence"/>
</dbReference>
<evidence type="ECO:0000256" key="6">
    <source>
        <dbReference type="ARBA" id="ARBA00023242"/>
    </source>
</evidence>
<dbReference type="Pfam" id="PF00533">
    <property type="entry name" value="BRCT"/>
    <property type="match status" value="1"/>
</dbReference>
<keyword evidence="4" id="KW-0547">Nucleotide-binding</keyword>
<keyword evidence="10" id="KW-1185">Reference proteome</keyword>
<evidence type="ECO:0000256" key="1">
    <source>
        <dbReference type="ARBA" id="ARBA00004123"/>
    </source>
</evidence>
<evidence type="ECO:0000256" key="3">
    <source>
        <dbReference type="ARBA" id="ARBA00022705"/>
    </source>
</evidence>
<dbReference type="SUPFAM" id="SSF52113">
    <property type="entry name" value="BRCT domain"/>
    <property type="match status" value="1"/>
</dbReference>
<sequence length="602" mass="67740">MASVFASLTAPYQSGSNWFRVHEDGISFPPARSGRETKGPRPLMAMCIRLLADNINAAPRASIKCLPERVKWAMWKELHPRSMPLHVWHILAPSLLEEEYQNATGCLNSKEWLGKGVTLPMALYRYCQEIVDPPCPLSIYITPLQHLEDCLVRLCIDKVDRYETHELIPLARLPRLAVLELVEHSRTRQVITDHLIRGWSEVGKQGQVFPSLRVLQIATHNNTCALAANSLHYILRFPALEVLDTFFNKKRRRDAKDIAASYGWNVTKPNTKGALFVAYAEPYLDGLVEVKMRDFWKLRDAFKDDRQQVTLVDISIKEGRGSDASPSAGPPPTTGAAEFPEGEENCLMGKWFVFTGLLKTLSREEACLLVERYGGKVTGVPSRKTDFAVVGSDAGPSKLREIKEHSIETIDEEGLFHLIRTMPAHGGVGMRAKQPPKSVKQSDGSNLDDGWRSLLQGTHLCATTEADAEDQFDLFSKCPLNMTEDQAFWLLGLLDQKNRDAASSIQAQVEGVTLPREPFVSLMLRDSCHLTIQPGTWLHERSIFTRRRVSPASPNKERNRKPQTSRIPRQDNRKVTECRPRKRQRTAADLLSSFGTSSGKLR</sequence>
<dbReference type="AlphaFoldDB" id="A0AAN6Z464"/>
<dbReference type="InterPro" id="IPR036420">
    <property type="entry name" value="BRCT_dom_sf"/>
</dbReference>
<evidence type="ECO:0000256" key="2">
    <source>
        <dbReference type="ARBA" id="ARBA00006116"/>
    </source>
</evidence>
<evidence type="ECO:0000256" key="7">
    <source>
        <dbReference type="SAM" id="MobiDB-lite"/>
    </source>
</evidence>
<keyword evidence="3" id="KW-0235">DNA replication</keyword>
<dbReference type="PROSITE" id="PS50172">
    <property type="entry name" value="BRCT"/>
    <property type="match status" value="1"/>
</dbReference>
<feature type="region of interest" description="Disordered" evidence="7">
    <location>
        <begin position="548"/>
        <end position="602"/>
    </location>
</feature>
<evidence type="ECO:0000256" key="4">
    <source>
        <dbReference type="ARBA" id="ARBA00022741"/>
    </source>
</evidence>
<keyword evidence="6" id="KW-0539">Nucleus</keyword>